<organism evidence="1 2">
    <name type="scientific">Nannocystis radixulma</name>
    <dbReference type="NCBI Taxonomy" id="2995305"/>
    <lineage>
        <taxon>Bacteria</taxon>
        <taxon>Pseudomonadati</taxon>
        <taxon>Myxococcota</taxon>
        <taxon>Polyangia</taxon>
        <taxon>Nannocystales</taxon>
        <taxon>Nannocystaceae</taxon>
        <taxon>Nannocystis</taxon>
    </lineage>
</organism>
<dbReference type="EMBL" id="JAQNDN010000028">
    <property type="protein sequence ID" value="MDC0675749.1"/>
    <property type="molecule type" value="Genomic_DNA"/>
</dbReference>
<gene>
    <name evidence="1" type="ORF">POL58_48925</name>
</gene>
<comment type="caution">
    <text evidence="1">The sequence shown here is derived from an EMBL/GenBank/DDBJ whole genome shotgun (WGS) entry which is preliminary data.</text>
</comment>
<sequence length="144" mass="15057">MYDLLGALSEPLRTFAAAAAEAHVAARPRGFSLYEVALPEAELRSIVRDWDVGDWDWLQGEVRGLAVAHLRALQAAGRIGAVTVEGSTPVWRAAARGAAHPLVRPMADAEFGGALAGEVEAALVESAALPGQSPERPALVRAGV</sequence>
<evidence type="ECO:0000313" key="2">
    <source>
        <dbReference type="Proteomes" id="UP001217838"/>
    </source>
</evidence>
<evidence type="ECO:0000313" key="1">
    <source>
        <dbReference type="EMBL" id="MDC0675749.1"/>
    </source>
</evidence>
<dbReference type="RefSeq" id="WP_272011258.1">
    <property type="nucleotide sequence ID" value="NZ_JAQNDN010000028.1"/>
</dbReference>
<reference evidence="1 2" key="1">
    <citation type="submission" date="2022-11" db="EMBL/GenBank/DDBJ databases">
        <title>Minimal conservation of predation-associated metabolite biosynthetic gene clusters underscores biosynthetic potential of Myxococcota including descriptions for ten novel species: Archangium lansinium sp. nov., Myxococcus landrumus sp. nov., Nannocystis bai.</title>
        <authorList>
            <person name="Ahearne A."/>
            <person name="Stevens C."/>
            <person name="Dowd S."/>
        </authorList>
    </citation>
    <scope>NUCLEOTIDE SEQUENCE [LARGE SCALE GENOMIC DNA]</scope>
    <source>
        <strain evidence="1 2">NCELM</strain>
    </source>
</reference>
<accession>A0ABT5BQB5</accession>
<protein>
    <submittedName>
        <fullName evidence="1">Uncharacterized protein</fullName>
    </submittedName>
</protein>
<name>A0ABT5BQB5_9BACT</name>
<keyword evidence="2" id="KW-1185">Reference proteome</keyword>
<dbReference type="Proteomes" id="UP001217838">
    <property type="component" value="Unassembled WGS sequence"/>
</dbReference>
<proteinExistence type="predicted"/>